<accession>A0A6P1TID4</accession>
<dbReference type="GO" id="GO:0016887">
    <property type="term" value="F:ATP hydrolysis activity"/>
    <property type="evidence" value="ECO:0007669"/>
    <property type="project" value="InterPro"/>
</dbReference>
<dbReference type="Gene3D" id="3.40.50.300">
    <property type="entry name" value="P-loop containing nucleotide triphosphate hydrolases"/>
    <property type="match status" value="1"/>
</dbReference>
<dbReference type="AlphaFoldDB" id="A0A6P1TID4"/>
<dbReference type="KEGG" id="anr:Ana3638_04875"/>
<dbReference type="InterPro" id="IPR049945">
    <property type="entry name" value="AAA_22"/>
</dbReference>
<evidence type="ECO:0000259" key="1">
    <source>
        <dbReference type="Pfam" id="PF13401"/>
    </source>
</evidence>
<reference evidence="2 4" key="1">
    <citation type="submission" date="2020-01" db="EMBL/GenBank/DDBJ databases">
        <title>Genome analysis of Anaerocolumna sp. CBA3638.</title>
        <authorList>
            <person name="Kim J."/>
            <person name="Roh S.W."/>
        </authorList>
    </citation>
    <scope>NUCLEOTIDE SEQUENCE [LARGE SCALE GENOMIC DNA]</scope>
    <source>
        <strain evidence="2 4">CBA3638</strain>
    </source>
</reference>
<evidence type="ECO:0000313" key="4">
    <source>
        <dbReference type="Proteomes" id="UP000464314"/>
    </source>
</evidence>
<proteinExistence type="predicted"/>
<dbReference type="CDD" id="cd00009">
    <property type="entry name" value="AAA"/>
    <property type="match status" value="1"/>
</dbReference>
<sequence length="266" mass="30556">MFEAFYELTAPPFSRSIPTDALYMPQELTEILNRLNYVAERQLFAVLTGDCGTGKTTILRKFSNDLNHNQFKFLYISDSKLTPRNFYRILLEQMGFQAKYNRGDAKRQLHTEIEIMKAVHGIQPVCVCDECHLLSREMLEEIRFLLNVKLDSVSPMGLILTGQTELWQKLQLQAYTAIRQRIDIQSVLNHYDRSQTGTYIRHQMKYAGSTGEVFTEAAMDAIHQYSAGTARIIDKVCTSLLLYGSQSRKRIIDDHAVKLVLEGEFS</sequence>
<dbReference type="RefSeq" id="WP_161837029.1">
    <property type="nucleotide sequence ID" value="NZ_CP048000.1"/>
</dbReference>
<dbReference type="EMBL" id="CP048000">
    <property type="protein sequence ID" value="QHQ60193.1"/>
    <property type="molecule type" value="Genomic_DNA"/>
</dbReference>
<dbReference type="Pfam" id="PF13401">
    <property type="entry name" value="AAA_22"/>
    <property type="match status" value="1"/>
</dbReference>
<dbReference type="EMBL" id="CP048000">
    <property type="protein sequence ID" value="QHQ61066.1"/>
    <property type="molecule type" value="Genomic_DNA"/>
</dbReference>
<dbReference type="Proteomes" id="UP000464314">
    <property type="component" value="Chromosome"/>
</dbReference>
<keyword evidence="4" id="KW-1185">Reference proteome</keyword>
<dbReference type="InterPro" id="IPR027417">
    <property type="entry name" value="P-loop_NTPase"/>
</dbReference>
<evidence type="ECO:0000313" key="2">
    <source>
        <dbReference type="EMBL" id="QHQ60193.1"/>
    </source>
</evidence>
<evidence type="ECO:0000313" key="3">
    <source>
        <dbReference type="EMBL" id="QHQ61066.1"/>
    </source>
</evidence>
<protein>
    <submittedName>
        <fullName evidence="2">AAA family ATPase</fullName>
    </submittedName>
</protein>
<name>A0A6P1TID4_9FIRM</name>
<dbReference type="PANTHER" id="PTHR35894">
    <property type="entry name" value="GENERAL SECRETION PATHWAY PROTEIN A-RELATED"/>
    <property type="match status" value="1"/>
</dbReference>
<dbReference type="KEGG" id="anr:Ana3638_10030"/>
<dbReference type="InterPro" id="IPR052026">
    <property type="entry name" value="ExeA_AAA_ATPase_DNA-bind"/>
</dbReference>
<feature type="domain" description="ORC1/DEAH AAA+ ATPase" evidence="1">
    <location>
        <begin position="41"/>
        <end position="170"/>
    </location>
</feature>
<organism evidence="2 4">
    <name type="scientific">Anaerocolumna sedimenticola</name>
    <dbReference type="NCBI Taxonomy" id="2696063"/>
    <lineage>
        <taxon>Bacteria</taxon>
        <taxon>Bacillati</taxon>
        <taxon>Bacillota</taxon>
        <taxon>Clostridia</taxon>
        <taxon>Lachnospirales</taxon>
        <taxon>Lachnospiraceae</taxon>
        <taxon>Anaerocolumna</taxon>
    </lineage>
</organism>
<dbReference type="SUPFAM" id="SSF52540">
    <property type="entry name" value="P-loop containing nucleoside triphosphate hydrolases"/>
    <property type="match status" value="1"/>
</dbReference>
<dbReference type="PANTHER" id="PTHR35894:SF1">
    <property type="entry name" value="PHOSPHORIBULOKINASE _ URIDINE KINASE FAMILY"/>
    <property type="match status" value="1"/>
</dbReference>
<gene>
    <name evidence="2" type="ORF">Ana3638_04875</name>
    <name evidence="3" type="ORF">Ana3638_10030</name>
</gene>